<comment type="caution">
    <text evidence="2">The sequence shown here is derived from an EMBL/GenBank/DDBJ whole genome shotgun (WGS) entry which is preliminary data.</text>
</comment>
<dbReference type="Gene3D" id="3.40.50.720">
    <property type="entry name" value="NAD(P)-binding Rossmann-like Domain"/>
    <property type="match status" value="1"/>
</dbReference>
<proteinExistence type="predicted"/>
<accession>A0ABW2W2T2</accession>
<feature type="domain" description="Ketopantoate reductase N-terminal" evidence="1">
    <location>
        <begin position="6"/>
        <end position="44"/>
    </location>
</feature>
<dbReference type="SUPFAM" id="SSF51905">
    <property type="entry name" value="FAD/NAD(P)-binding domain"/>
    <property type="match status" value="1"/>
</dbReference>
<gene>
    <name evidence="2" type="ORF">ACFQZP_50545</name>
</gene>
<evidence type="ECO:0000313" key="2">
    <source>
        <dbReference type="EMBL" id="MFD0289691.1"/>
    </source>
</evidence>
<dbReference type="Pfam" id="PF02558">
    <property type="entry name" value="ApbA"/>
    <property type="match status" value="1"/>
</dbReference>
<dbReference type="EMBL" id="JBHTEC010000011">
    <property type="protein sequence ID" value="MFD0289691.1"/>
    <property type="molecule type" value="Genomic_DNA"/>
</dbReference>
<sequence>MNQPSVLIVGAGATGLAVGYHLGLAGADVTFLVRPGRKAALDSPQLLYCYDDASLKTLDSYGVVESTAELAGKSFQFVLVTLDGHASRTDEGTAMLRALGDLIRGSEANVVMSAFGFGVRQHYLDALSISEDRLMHGFLGMLAHQATADLPVHAPTDPAQVARASVCYKHPANKVGFRLEKGNAVAAKQFAELYNRSGVSRCALISRDLDEIFSDAGSPVYMAGAIAGWPDFTTLVADKELWRLTCRAQGEIMALPKNGFRGRLMARVMGPRTTAKVHIKMEKDMLPLDYQAFNRFHHGGKVHAQDVEGLRACLAEGRRQGRPMPALHSLLARLDAGESVGRAATQA</sequence>
<organism evidence="2 3">
    <name type="scientific">Streptomyces lutosisoli</name>
    <dbReference type="NCBI Taxonomy" id="2665721"/>
    <lineage>
        <taxon>Bacteria</taxon>
        <taxon>Bacillati</taxon>
        <taxon>Actinomycetota</taxon>
        <taxon>Actinomycetes</taxon>
        <taxon>Kitasatosporales</taxon>
        <taxon>Streptomycetaceae</taxon>
        <taxon>Streptomyces</taxon>
    </lineage>
</organism>
<keyword evidence="3" id="KW-1185">Reference proteome</keyword>
<dbReference type="InterPro" id="IPR036188">
    <property type="entry name" value="FAD/NAD-bd_sf"/>
</dbReference>
<reference evidence="3" key="1">
    <citation type="journal article" date="2019" name="Int. J. Syst. Evol. Microbiol.">
        <title>The Global Catalogue of Microorganisms (GCM) 10K type strain sequencing project: providing services to taxonomists for standard genome sequencing and annotation.</title>
        <authorList>
            <consortium name="The Broad Institute Genomics Platform"/>
            <consortium name="The Broad Institute Genome Sequencing Center for Infectious Disease"/>
            <person name="Wu L."/>
            <person name="Ma J."/>
        </authorList>
    </citation>
    <scope>NUCLEOTIDE SEQUENCE [LARGE SCALE GENOMIC DNA]</scope>
    <source>
        <strain evidence="3">CGMCC 4.7198</strain>
    </source>
</reference>
<dbReference type="RefSeq" id="WP_381263074.1">
    <property type="nucleotide sequence ID" value="NZ_JBHTBI010000071.1"/>
</dbReference>
<evidence type="ECO:0000259" key="1">
    <source>
        <dbReference type="Pfam" id="PF02558"/>
    </source>
</evidence>
<protein>
    <submittedName>
        <fullName evidence="2">Ketopantoate reductase family protein</fullName>
    </submittedName>
</protein>
<dbReference type="Proteomes" id="UP001596957">
    <property type="component" value="Unassembled WGS sequence"/>
</dbReference>
<evidence type="ECO:0000313" key="3">
    <source>
        <dbReference type="Proteomes" id="UP001596957"/>
    </source>
</evidence>
<dbReference type="InterPro" id="IPR013332">
    <property type="entry name" value="KPR_N"/>
</dbReference>
<name>A0ABW2W2T2_9ACTN</name>